<sequence>MSTWSPVDIPMDAIGSGSWRRGNVLESHGLSVCTVMALWDRSHWIMAHIPPARRGINGELAAMGQDIVDEYKGKFTKRYNEEDWNEPVGYLLVSEYLDGGLKDDLEDWFKDRGILPKVQTYTLNDVWVGSGTIFISRKGRGYPPAVLYF</sequence>
<gene>
    <name evidence="1" type="ORF">GQX73_g10917</name>
</gene>
<dbReference type="InParanoid" id="A0A7C8MPV8"/>
<name>A0A7C8MPV8_9PEZI</name>
<keyword evidence="2" id="KW-1185">Reference proteome</keyword>
<accession>A0A7C8MPV8</accession>
<comment type="caution">
    <text evidence="1">The sequence shown here is derived from an EMBL/GenBank/DDBJ whole genome shotgun (WGS) entry which is preliminary data.</text>
</comment>
<evidence type="ECO:0000313" key="1">
    <source>
        <dbReference type="EMBL" id="KAF2962654.1"/>
    </source>
</evidence>
<protein>
    <submittedName>
        <fullName evidence="1">Uncharacterized protein</fullName>
    </submittedName>
</protein>
<dbReference type="OrthoDB" id="4695407at2759"/>
<organism evidence="1 2">
    <name type="scientific">Xylaria multiplex</name>
    <dbReference type="NCBI Taxonomy" id="323545"/>
    <lineage>
        <taxon>Eukaryota</taxon>
        <taxon>Fungi</taxon>
        <taxon>Dikarya</taxon>
        <taxon>Ascomycota</taxon>
        <taxon>Pezizomycotina</taxon>
        <taxon>Sordariomycetes</taxon>
        <taxon>Xylariomycetidae</taxon>
        <taxon>Xylariales</taxon>
        <taxon>Xylariaceae</taxon>
        <taxon>Xylaria</taxon>
    </lineage>
</organism>
<dbReference type="AlphaFoldDB" id="A0A7C8MPV8"/>
<dbReference type="EMBL" id="WUBL01000311">
    <property type="protein sequence ID" value="KAF2962654.1"/>
    <property type="molecule type" value="Genomic_DNA"/>
</dbReference>
<evidence type="ECO:0000313" key="2">
    <source>
        <dbReference type="Proteomes" id="UP000481858"/>
    </source>
</evidence>
<dbReference type="Proteomes" id="UP000481858">
    <property type="component" value="Unassembled WGS sequence"/>
</dbReference>
<proteinExistence type="predicted"/>
<reference evidence="1 2" key="1">
    <citation type="submission" date="2019-12" db="EMBL/GenBank/DDBJ databases">
        <title>Draft genome sequence of the ascomycete Xylaria multiplex DSM 110363.</title>
        <authorList>
            <person name="Buettner E."/>
            <person name="Kellner H."/>
        </authorList>
    </citation>
    <scope>NUCLEOTIDE SEQUENCE [LARGE SCALE GENOMIC DNA]</scope>
    <source>
        <strain evidence="1 2">DSM 110363</strain>
    </source>
</reference>